<protein>
    <submittedName>
        <fullName evidence="1">Uncharacterized protein</fullName>
    </submittedName>
</protein>
<proteinExistence type="predicted"/>
<keyword evidence="2" id="KW-1185">Reference proteome</keyword>
<reference evidence="2" key="1">
    <citation type="journal article" date="2022" name="Mol. Ecol. Resour.">
        <title>The genomes of chicory, endive, great burdock and yacon provide insights into Asteraceae palaeo-polyploidization history and plant inulin production.</title>
        <authorList>
            <person name="Fan W."/>
            <person name="Wang S."/>
            <person name="Wang H."/>
            <person name="Wang A."/>
            <person name="Jiang F."/>
            <person name="Liu H."/>
            <person name="Zhao H."/>
            <person name="Xu D."/>
            <person name="Zhang Y."/>
        </authorList>
    </citation>
    <scope>NUCLEOTIDE SEQUENCE [LARGE SCALE GENOMIC DNA]</scope>
    <source>
        <strain evidence="2">cv. Niubang</strain>
    </source>
</reference>
<gene>
    <name evidence="1" type="ORF">L6452_42159</name>
</gene>
<organism evidence="1 2">
    <name type="scientific">Arctium lappa</name>
    <name type="common">Greater burdock</name>
    <name type="synonym">Lappa major</name>
    <dbReference type="NCBI Taxonomy" id="4217"/>
    <lineage>
        <taxon>Eukaryota</taxon>
        <taxon>Viridiplantae</taxon>
        <taxon>Streptophyta</taxon>
        <taxon>Embryophyta</taxon>
        <taxon>Tracheophyta</taxon>
        <taxon>Spermatophyta</taxon>
        <taxon>Magnoliopsida</taxon>
        <taxon>eudicotyledons</taxon>
        <taxon>Gunneridae</taxon>
        <taxon>Pentapetalae</taxon>
        <taxon>asterids</taxon>
        <taxon>campanulids</taxon>
        <taxon>Asterales</taxon>
        <taxon>Asteraceae</taxon>
        <taxon>Carduoideae</taxon>
        <taxon>Cardueae</taxon>
        <taxon>Arctiinae</taxon>
        <taxon>Arctium</taxon>
    </lineage>
</organism>
<accession>A0ACB8XLJ8</accession>
<dbReference type="Proteomes" id="UP001055879">
    <property type="component" value="Linkage Group LG17"/>
</dbReference>
<comment type="caution">
    <text evidence="1">The sequence shown here is derived from an EMBL/GenBank/DDBJ whole genome shotgun (WGS) entry which is preliminary data.</text>
</comment>
<name>A0ACB8XLJ8_ARCLA</name>
<sequence>MSDTSNQQSPEMSDTSNQPLQDSPEQPISPCNHPCGDLLDRDWEEAKNIIDSNRESRDLLGYSISQDKETPLHTAIRSQNIKIVEHLVDRMTEHQLVLQDKYGYTALFDVAAVGNVDMARAMVEKCPQLLKIRDCVNMLPIFFAALYGKHNIVAYLYGKYKSMAGNDWTNEDIHEVFLKCIEANLFGMCTF</sequence>
<dbReference type="EMBL" id="CM042063">
    <property type="protein sequence ID" value="KAI3667111.1"/>
    <property type="molecule type" value="Genomic_DNA"/>
</dbReference>
<evidence type="ECO:0000313" key="2">
    <source>
        <dbReference type="Proteomes" id="UP001055879"/>
    </source>
</evidence>
<reference evidence="1 2" key="2">
    <citation type="journal article" date="2022" name="Mol. Ecol. Resour.">
        <title>The genomes of chicory, endive, great burdock and yacon provide insights into Asteraceae paleo-polyploidization history and plant inulin production.</title>
        <authorList>
            <person name="Fan W."/>
            <person name="Wang S."/>
            <person name="Wang H."/>
            <person name="Wang A."/>
            <person name="Jiang F."/>
            <person name="Liu H."/>
            <person name="Zhao H."/>
            <person name="Xu D."/>
            <person name="Zhang Y."/>
        </authorList>
    </citation>
    <scope>NUCLEOTIDE SEQUENCE [LARGE SCALE GENOMIC DNA]</scope>
    <source>
        <strain evidence="2">cv. Niubang</strain>
    </source>
</reference>
<evidence type="ECO:0000313" key="1">
    <source>
        <dbReference type="EMBL" id="KAI3667111.1"/>
    </source>
</evidence>